<gene>
    <name evidence="1" type="ORF">CHLRE_09g414700v5</name>
</gene>
<dbReference type="GeneID" id="66054914"/>
<dbReference type="AlphaFoldDB" id="A0A2K3DFX5"/>
<keyword evidence="2" id="KW-1185">Reference proteome</keyword>
<evidence type="ECO:0000313" key="1">
    <source>
        <dbReference type="EMBL" id="PNW79428.1"/>
    </source>
</evidence>
<proteinExistence type="predicted"/>
<accession>A0A2K3DFX5</accession>
<dbReference type="RefSeq" id="XP_042921649.1">
    <property type="nucleotide sequence ID" value="XM_043066353.1"/>
</dbReference>
<organism evidence="1 2">
    <name type="scientific">Chlamydomonas reinhardtii</name>
    <name type="common">Chlamydomonas smithii</name>
    <dbReference type="NCBI Taxonomy" id="3055"/>
    <lineage>
        <taxon>Eukaryota</taxon>
        <taxon>Viridiplantae</taxon>
        <taxon>Chlorophyta</taxon>
        <taxon>core chlorophytes</taxon>
        <taxon>Chlorophyceae</taxon>
        <taxon>CS clade</taxon>
        <taxon>Chlamydomonadales</taxon>
        <taxon>Chlamydomonadaceae</taxon>
        <taxon>Chlamydomonas</taxon>
    </lineage>
</organism>
<protein>
    <submittedName>
        <fullName evidence="1">Uncharacterized protein</fullName>
    </submittedName>
</protein>
<dbReference type="KEGG" id="cre:CHLRE_09g414700v5"/>
<dbReference type="Gramene" id="PNW79428">
    <property type="protein sequence ID" value="PNW79428"/>
    <property type="gene ID" value="CHLRE_09g414700v5"/>
</dbReference>
<dbReference type="EMBL" id="CM008970">
    <property type="protein sequence ID" value="PNW79428.1"/>
    <property type="molecule type" value="Genomic_DNA"/>
</dbReference>
<sequence length="110" mass="11636">MVSAIEAESTEPPQRFSLTAIEIKRPTALKATTKTSLGNTYGKAGKGRRLSKATKAAVSAAKKGKPRFKATKAAISAAKTTCNCGKCRTCKKRKMMKYRAKKAASKGGPA</sequence>
<dbReference type="Proteomes" id="UP000006906">
    <property type="component" value="Chromosome 9"/>
</dbReference>
<reference evidence="1 2" key="1">
    <citation type="journal article" date="2007" name="Science">
        <title>The Chlamydomonas genome reveals the evolution of key animal and plant functions.</title>
        <authorList>
            <person name="Merchant S.S."/>
            <person name="Prochnik S.E."/>
            <person name="Vallon O."/>
            <person name="Harris E.H."/>
            <person name="Karpowicz S.J."/>
            <person name="Witman G.B."/>
            <person name="Terry A."/>
            <person name="Salamov A."/>
            <person name="Fritz-Laylin L.K."/>
            <person name="Marechal-Drouard L."/>
            <person name="Marshall W.F."/>
            <person name="Qu L.H."/>
            <person name="Nelson D.R."/>
            <person name="Sanderfoot A.A."/>
            <person name="Spalding M.H."/>
            <person name="Kapitonov V.V."/>
            <person name="Ren Q."/>
            <person name="Ferris P."/>
            <person name="Lindquist E."/>
            <person name="Shapiro H."/>
            <person name="Lucas S.M."/>
            <person name="Grimwood J."/>
            <person name="Schmutz J."/>
            <person name="Cardol P."/>
            <person name="Cerutti H."/>
            <person name="Chanfreau G."/>
            <person name="Chen C.L."/>
            <person name="Cognat V."/>
            <person name="Croft M.T."/>
            <person name="Dent R."/>
            <person name="Dutcher S."/>
            <person name="Fernandez E."/>
            <person name="Fukuzawa H."/>
            <person name="Gonzalez-Ballester D."/>
            <person name="Gonzalez-Halphen D."/>
            <person name="Hallmann A."/>
            <person name="Hanikenne M."/>
            <person name="Hippler M."/>
            <person name="Inwood W."/>
            <person name="Jabbari K."/>
            <person name="Kalanon M."/>
            <person name="Kuras R."/>
            <person name="Lefebvre P.A."/>
            <person name="Lemaire S.D."/>
            <person name="Lobanov A.V."/>
            <person name="Lohr M."/>
            <person name="Manuell A."/>
            <person name="Meier I."/>
            <person name="Mets L."/>
            <person name="Mittag M."/>
            <person name="Mittelmeier T."/>
            <person name="Moroney J.V."/>
            <person name="Moseley J."/>
            <person name="Napoli C."/>
            <person name="Nedelcu A.M."/>
            <person name="Niyogi K."/>
            <person name="Novoselov S.V."/>
            <person name="Paulsen I.T."/>
            <person name="Pazour G."/>
            <person name="Purton S."/>
            <person name="Ral J.P."/>
            <person name="Riano-Pachon D.M."/>
            <person name="Riekhof W."/>
            <person name="Rymarquis L."/>
            <person name="Schroda M."/>
            <person name="Stern D."/>
            <person name="Umen J."/>
            <person name="Willows R."/>
            <person name="Wilson N."/>
            <person name="Zimmer S.L."/>
            <person name="Allmer J."/>
            <person name="Balk J."/>
            <person name="Bisova K."/>
            <person name="Chen C.J."/>
            <person name="Elias M."/>
            <person name="Gendler K."/>
            <person name="Hauser C."/>
            <person name="Lamb M.R."/>
            <person name="Ledford H."/>
            <person name="Long J.C."/>
            <person name="Minagawa J."/>
            <person name="Page M.D."/>
            <person name="Pan J."/>
            <person name="Pootakham W."/>
            <person name="Roje S."/>
            <person name="Rose A."/>
            <person name="Stahlberg E."/>
            <person name="Terauchi A.M."/>
            <person name="Yang P."/>
            <person name="Ball S."/>
            <person name="Bowler C."/>
            <person name="Dieckmann C.L."/>
            <person name="Gladyshev V.N."/>
            <person name="Green P."/>
            <person name="Jorgensen R."/>
            <person name="Mayfield S."/>
            <person name="Mueller-Roeber B."/>
            <person name="Rajamani S."/>
            <person name="Sayre R.T."/>
            <person name="Brokstein P."/>
            <person name="Dubchak I."/>
            <person name="Goodstein D."/>
            <person name="Hornick L."/>
            <person name="Huang Y.W."/>
            <person name="Jhaveri J."/>
            <person name="Luo Y."/>
            <person name="Martinez D."/>
            <person name="Ngau W.C."/>
            <person name="Otillar B."/>
            <person name="Poliakov A."/>
            <person name="Porter A."/>
            <person name="Szajkowski L."/>
            <person name="Werner G."/>
            <person name="Zhou K."/>
            <person name="Grigoriev I.V."/>
            <person name="Rokhsar D.S."/>
            <person name="Grossman A.R."/>
        </authorList>
    </citation>
    <scope>NUCLEOTIDE SEQUENCE [LARGE SCALE GENOMIC DNA]</scope>
    <source>
        <strain evidence="2">CC-503</strain>
    </source>
</reference>
<dbReference type="InParanoid" id="A0A2K3DFX5"/>
<evidence type="ECO:0000313" key="2">
    <source>
        <dbReference type="Proteomes" id="UP000006906"/>
    </source>
</evidence>
<name>A0A2K3DFX5_CHLRE</name>
<dbReference type="PaxDb" id="3055-EDP00844"/>